<organism evidence="1 2">
    <name type="scientific">Hexamita inflata</name>
    <dbReference type="NCBI Taxonomy" id="28002"/>
    <lineage>
        <taxon>Eukaryota</taxon>
        <taxon>Metamonada</taxon>
        <taxon>Diplomonadida</taxon>
        <taxon>Hexamitidae</taxon>
        <taxon>Hexamitinae</taxon>
        <taxon>Hexamita</taxon>
    </lineage>
</organism>
<keyword evidence="2" id="KW-1185">Reference proteome</keyword>
<dbReference type="EMBL" id="CAXDID020000264">
    <property type="protein sequence ID" value="CAL6066812.1"/>
    <property type="molecule type" value="Genomic_DNA"/>
</dbReference>
<evidence type="ECO:0000313" key="2">
    <source>
        <dbReference type="Proteomes" id="UP001642409"/>
    </source>
</evidence>
<sequence>MLVFTKRQFGSFLLSILDSIQKDKQHVINYNYEIGVYLSLFCFKKICTTSCKCRIHCVVKCNFQSRAHLIPGWIILSVNEDITFKVVRGTKSTARRCRSDNIARTPNELFTTKLAAYISIRSLAVVCRVTGTKKIFPALA</sequence>
<reference evidence="1 2" key="1">
    <citation type="submission" date="2024-07" db="EMBL/GenBank/DDBJ databases">
        <authorList>
            <person name="Akdeniz Z."/>
        </authorList>
    </citation>
    <scope>NUCLEOTIDE SEQUENCE [LARGE SCALE GENOMIC DNA]</scope>
</reference>
<proteinExistence type="predicted"/>
<dbReference type="Proteomes" id="UP001642409">
    <property type="component" value="Unassembled WGS sequence"/>
</dbReference>
<accession>A0ABP1KS23</accession>
<evidence type="ECO:0000313" key="1">
    <source>
        <dbReference type="EMBL" id="CAL6066812.1"/>
    </source>
</evidence>
<gene>
    <name evidence="1" type="ORF">HINF_LOCUS52723</name>
</gene>
<name>A0ABP1KS23_9EUKA</name>
<protein>
    <submittedName>
        <fullName evidence="1">Hypothetical_protein</fullName>
    </submittedName>
</protein>
<comment type="caution">
    <text evidence="1">The sequence shown here is derived from an EMBL/GenBank/DDBJ whole genome shotgun (WGS) entry which is preliminary data.</text>
</comment>